<organism evidence="2 3">
    <name type="scientific">Malacoplasma iowae DK-CPA</name>
    <dbReference type="NCBI Taxonomy" id="1394179"/>
    <lineage>
        <taxon>Bacteria</taxon>
        <taxon>Bacillati</taxon>
        <taxon>Mycoplasmatota</taxon>
        <taxon>Mycoplasmoidales</taxon>
        <taxon>Mycoplasmoidaceae</taxon>
        <taxon>Malacoplasma</taxon>
    </lineage>
</organism>
<keyword evidence="2" id="KW-0449">Lipoprotein</keyword>
<name>A0A084U3X0_MALIO</name>
<gene>
    <name evidence="2" type="ORF">P271_507</name>
</gene>
<dbReference type="Proteomes" id="UP000028523">
    <property type="component" value="Unassembled WGS sequence"/>
</dbReference>
<reference evidence="2 3" key="1">
    <citation type="journal article" date="2014" name="PLoS ONE">
        <title>Reduction of Hydrogen Peroxide Accumulation and Toxicity by a Catalase from Mycoplasma iowae.</title>
        <authorList>
            <person name="Pritchard R.E."/>
            <person name="Prassinos A.J."/>
            <person name="Osborne J.D."/>
            <person name="Raviv Z."/>
            <person name="Balish M.F."/>
        </authorList>
    </citation>
    <scope>NUCLEOTIDE SEQUENCE [LARGE SCALE GENOMIC DNA]</scope>
    <source>
        <strain evidence="2 3">DK-CPA</strain>
    </source>
</reference>
<sequence>MKKSKILKLVALGSMFGVVAVTPIITTSCSKKKTSTSVVVPVVKSTVSYDGDLANVFGTNGTNEQIKESLDKLLNKEKNLVIENFSSINSAGQANDLKIETTITSGDNSKWENGSTSKQTSDGQNAVKKLSWAGRSSQPNKSETIKFNSIKELKTIFSGISGDGIIKNALKVFNQTTNKDITESVMKKLNIDFFSKSIQLNNGKLEIFVNISKKNIEKENSNTVNIDELVGNYILEIPQQNIKFNPTFKVDVTYRGGKILSKENVVLDFAKKATSLI</sequence>
<proteinExistence type="predicted"/>
<keyword evidence="3" id="KW-1185">Reference proteome</keyword>
<dbReference type="AlphaFoldDB" id="A0A084U3X0"/>
<keyword evidence="1" id="KW-0732">Signal</keyword>
<dbReference type="RefSeq" id="WP_036451806.1">
    <property type="nucleotide sequence ID" value="NZ_AWQU01000073.1"/>
</dbReference>
<dbReference type="PROSITE" id="PS51257">
    <property type="entry name" value="PROKAR_LIPOPROTEIN"/>
    <property type="match status" value="1"/>
</dbReference>
<accession>A0A084U3X0</accession>
<feature type="chain" id="PRO_5001782789" evidence="1">
    <location>
        <begin position="21"/>
        <end position="277"/>
    </location>
</feature>
<evidence type="ECO:0000313" key="2">
    <source>
        <dbReference type="EMBL" id="KFB07656.1"/>
    </source>
</evidence>
<comment type="caution">
    <text evidence="2">The sequence shown here is derived from an EMBL/GenBank/DDBJ whole genome shotgun (WGS) entry which is preliminary data.</text>
</comment>
<protein>
    <submittedName>
        <fullName evidence="2">p35 lipoprotein family protein</fullName>
    </submittedName>
</protein>
<evidence type="ECO:0000313" key="3">
    <source>
        <dbReference type="Proteomes" id="UP000028523"/>
    </source>
</evidence>
<dbReference type="EMBL" id="AWQU01000073">
    <property type="protein sequence ID" value="KFB07656.1"/>
    <property type="molecule type" value="Genomic_DNA"/>
</dbReference>
<evidence type="ECO:0000256" key="1">
    <source>
        <dbReference type="SAM" id="SignalP"/>
    </source>
</evidence>
<feature type="signal peptide" evidence="1">
    <location>
        <begin position="1"/>
        <end position="20"/>
    </location>
</feature>